<dbReference type="InterPro" id="IPR014240">
    <property type="entry name" value="YteA"/>
</dbReference>
<feature type="region of interest" description="Disordered" evidence="2">
    <location>
        <begin position="24"/>
        <end position="51"/>
    </location>
</feature>
<gene>
    <name evidence="3" type="ORF">ABNN70_09720</name>
</gene>
<protein>
    <recommendedName>
        <fullName evidence="4">DksA C4-type domain-containing protein</fullName>
    </recommendedName>
</protein>
<evidence type="ECO:0000313" key="3">
    <source>
        <dbReference type="EMBL" id="XCJ15985.1"/>
    </source>
</evidence>
<dbReference type="PROSITE" id="PS51128">
    <property type="entry name" value="ZF_DKSA_2"/>
    <property type="match status" value="1"/>
</dbReference>
<accession>A0AAU8ICG5</accession>
<reference evidence="3" key="1">
    <citation type="submission" date="2024-06" db="EMBL/GenBank/DDBJ databases">
        <authorList>
            <person name="Fan A."/>
            <person name="Zhang F.Y."/>
            <person name="Zhang L."/>
        </authorList>
    </citation>
    <scope>NUCLEOTIDE SEQUENCE</scope>
    <source>
        <strain evidence="3">Y61</strain>
    </source>
</reference>
<evidence type="ECO:0000256" key="1">
    <source>
        <dbReference type="PROSITE-ProRule" id="PRU00510"/>
    </source>
</evidence>
<dbReference type="EMBL" id="CP159510">
    <property type="protein sequence ID" value="XCJ15985.1"/>
    <property type="molecule type" value="Genomic_DNA"/>
</dbReference>
<feature type="zinc finger region" description="dksA C4-type" evidence="1">
    <location>
        <begin position="91"/>
        <end position="115"/>
    </location>
</feature>
<evidence type="ECO:0008006" key="4">
    <source>
        <dbReference type="Google" id="ProtNLM"/>
    </source>
</evidence>
<dbReference type="SUPFAM" id="SSF109635">
    <property type="entry name" value="DnaK suppressor protein DksA, alpha-hairpin domain"/>
    <property type="match status" value="1"/>
</dbReference>
<dbReference type="RefSeq" id="WP_353947683.1">
    <property type="nucleotide sequence ID" value="NZ_CP159510.1"/>
</dbReference>
<dbReference type="AlphaFoldDB" id="A0AAU8ICG5"/>
<organism evidence="3">
    <name type="scientific">Sporolactobacillus sp. Y61</name>
    <dbReference type="NCBI Taxonomy" id="3160863"/>
    <lineage>
        <taxon>Bacteria</taxon>
        <taxon>Bacillati</taxon>
        <taxon>Bacillota</taxon>
        <taxon>Bacilli</taxon>
        <taxon>Bacillales</taxon>
        <taxon>Sporolactobacillaceae</taxon>
        <taxon>Sporolactobacillus</taxon>
    </lineage>
</organism>
<evidence type="ECO:0000256" key="2">
    <source>
        <dbReference type="SAM" id="MobiDB-lite"/>
    </source>
</evidence>
<dbReference type="Gene3D" id="1.20.120.910">
    <property type="entry name" value="DksA, coiled-coil domain"/>
    <property type="match status" value="1"/>
</dbReference>
<feature type="compositionally biased region" description="Polar residues" evidence="2">
    <location>
        <begin position="31"/>
        <end position="46"/>
    </location>
</feature>
<dbReference type="InterPro" id="IPR037187">
    <property type="entry name" value="DnaK_N"/>
</dbReference>
<sequence length="227" mass="25840">MFGIRGIKKQLLKRKAVLENKMKSDMETSKEFSVSDISSGELSSYDNHPAESATQLYEREKDLAFNKMNKNELKDIQDALDKIENGTYGIDEKTGKKIPRARLKAYPAARTAVQHTTPEHNHKVRPAEESVIADLDQSGLAAFRDGGFDEQNAFDLVSLYNDQRMVFENAPYSGQEDGMGFVDDLEGFAATDIDGYHGDDDIQILRNQNYERWRNNYDVDETDPMER</sequence>
<proteinExistence type="predicted"/>
<name>A0AAU8ICG5_9BACL</name>
<dbReference type="PANTHER" id="PTHR33823">
    <property type="entry name" value="RNA POLYMERASE-BINDING TRANSCRIPTION FACTOR DKSA-RELATED"/>
    <property type="match status" value="1"/>
</dbReference>
<dbReference type="NCBIfam" id="TIGR02890">
    <property type="entry name" value="bacill_yteA"/>
    <property type="match status" value="1"/>
</dbReference>
<dbReference type="PANTHER" id="PTHR33823:SF4">
    <property type="entry name" value="GENERAL STRESS PROTEIN 16O"/>
    <property type="match status" value="1"/>
</dbReference>